<comment type="caution">
    <text evidence="1">The sequence shown here is derived from an EMBL/GenBank/DDBJ whole genome shotgun (WGS) entry which is preliminary data.</text>
</comment>
<name>A0ABU7XMB9_9FLAO</name>
<dbReference type="Proteomes" id="UP001337305">
    <property type="component" value="Unassembled WGS sequence"/>
</dbReference>
<evidence type="ECO:0000313" key="1">
    <source>
        <dbReference type="EMBL" id="MEF3831862.1"/>
    </source>
</evidence>
<dbReference type="RefSeq" id="WP_303308860.1">
    <property type="nucleotide sequence ID" value="NZ_JAODOP010000001.1"/>
</dbReference>
<protein>
    <recommendedName>
        <fullName evidence="3">Peptide-N(4)-(N-acetyl-beta-glucosaminyl)asparagine amidase</fullName>
    </recommendedName>
</protein>
<gene>
    <name evidence="1" type="ORF">N1F79_01865</name>
</gene>
<dbReference type="PANTHER" id="PTHR35532">
    <property type="entry name" value="SIMILAR TO POLYHYDROXYALKANOATE DEPOLYMERASE"/>
    <property type="match status" value="1"/>
</dbReference>
<sequence>MMKYFDIYIIVLISFMSCNSIPDEIEEVLKMSGDNRQELQAVIDYYQAPKDSLKLKATFFLLKNEIPIGTYIDIQKDNQIVKEIFLTLSDSLSPYFGIEDADNFHERYQIVSKIFNQQESISGELNEFGYQVKSDLKNISAKFLIENIEYAFKAWDLPWAKKYTFQQFCNYILPYRSGRQYPNAWRKFFFNELKPFRDSIGNITDAVLVSAKLNSYIENKDFIGSGFIYNAPNVLSTPEAYKLKLYGNCVSMSNLVSDMMRSMGIPTTDILMNKFGHNGKDHLQNAVLASNGDWKYFNIGNKPDTLIYDGKLTKIYRKIPSYFGDLTRDEREILKKINLFGWKDITNKLTDAYNVKVPLTSIGTVKKRIAYLCIFNSNVNQTWVPIDWTLIDQDKKEVTFKDIGGKEVVYLAMVDDGINGLKSISDPFILRSNGLVDYIKPKKEMTTIRLKRKNPPVPHLEEKAKALTGGIFEASNSPDFKNSKILHRIKDTLNTNNIIVSIKNKAFRYYRFLYPKIKEGFYYDMAELGFGTKKGNRFVPVKGRTIASEGLNKKITDRFFDSDLLTFSSIYKKKGVLKSYIYETKESFLDFSENVWVGLDLGIPKQISQISFCPRTDKNGIYPDMQYELFYWANEWISVGIKKANGMSLLYENVPKGALFWLKNHTEGKEERIFTYKNGEQVWW</sequence>
<dbReference type="PANTHER" id="PTHR35532:SF5">
    <property type="entry name" value="CARBOHYDRATE-BINDING DOMAIN-CONTAINING PROTEIN"/>
    <property type="match status" value="1"/>
</dbReference>
<organism evidence="1 2">
    <name type="scientific">Flavivirga spongiicola</name>
    <dbReference type="NCBI Taxonomy" id="421621"/>
    <lineage>
        <taxon>Bacteria</taxon>
        <taxon>Pseudomonadati</taxon>
        <taxon>Bacteroidota</taxon>
        <taxon>Flavobacteriia</taxon>
        <taxon>Flavobacteriales</taxon>
        <taxon>Flavobacteriaceae</taxon>
        <taxon>Flavivirga</taxon>
    </lineage>
</organism>
<dbReference type="Gene3D" id="2.60.120.260">
    <property type="entry name" value="Galactose-binding domain-like"/>
    <property type="match status" value="1"/>
</dbReference>
<keyword evidence="2" id="KW-1185">Reference proteome</keyword>
<evidence type="ECO:0008006" key="3">
    <source>
        <dbReference type="Google" id="ProtNLM"/>
    </source>
</evidence>
<accession>A0ABU7XMB9</accession>
<reference evidence="1 2" key="1">
    <citation type="submission" date="2022-09" db="EMBL/GenBank/DDBJ databases">
        <title>Genome sequencing of Flavivirga sp. MEBiC05379.</title>
        <authorList>
            <person name="Oh H.-M."/>
            <person name="Kwon K.K."/>
            <person name="Park M.J."/>
            <person name="Yang S.-H."/>
        </authorList>
    </citation>
    <scope>NUCLEOTIDE SEQUENCE [LARGE SCALE GENOMIC DNA]</scope>
    <source>
        <strain evidence="1 2">MEBiC05379</strain>
    </source>
</reference>
<dbReference type="EMBL" id="JAODOP010000001">
    <property type="protein sequence ID" value="MEF3831862.1"/>
    <property type="molecule type" value="Genomic_DNA"/>
</dbReference>
<proteinExistence type="predicted"/>
<dbReference type="PROSITE" id="PS51257">
    <property type="entry name" value="PROKAR_LIPOPROTEIN"/>
    <property type="match status" value="1"/>
</dbReference>
<evidence type="ECO:0000313" key="2">
    <source>
        <dbReference type="Proteomes" id="UP001337305"/>
    </source>
</evidence>